<dbReference type="RefSeq" id="WP_420089937.1">
    <property type="nucleotide sequence ID" value="NZ_AP022563.1"/>
</dbReference>
<proteinExistence type="predicted"/>
<dbReference type="AlphaFoldDB" id="A0A7I7K6Q3"/>
<feature type="compositionally biased region" description="Basic and acidic residues" evidence="1">
    <location>
        <begin position="14"/>
        <end position="25"/>
    </location>
</feature>
<evidence type="ECO:0000313" key="2">
    <source>
        <dbReference type="EMBL" id="BBX19151.1"/>
    </source>
</evidence>
<reference evidence="2 3" key="1">
    <citation type="journal article" date="2019" name="Emerg. Microbes Infect.">
        <title>Comprehensive subspecies identification of 175 nontuberculous mycobacteria species based on 7547 genomic profiles.</title>
        <authorList>
            <person name="Matsumoto Y."/>
            <person name="Kinjo T."/>
            <person name="Motooka D."/>
            <person name="Nabeya D."/>
            <person name="Jung N."/>
            <person name="Uechi K."/>
            <person name="Horii T."/>
            <person name="Iida T."/>
            <person name="Fujita J."/>
            <person name="Nakamura S."/>
        </authorList>
    </citation>
    <scope>NUCLEOTIDE SEQUENCE [LARGE SCALE GENOMIC DNA]</scope>
    <source>
        <strain evidence="2 3">JCM 6396</strain>
    </source>
</reference>
<name>A0A7I7K6Q3_9MYCO</name>
<feature type="region of interest" description="Disordered" evidence="1">
    <location>
        <begin position="1"/>
        <end position="25"/>
    </location>
</feature>
<evidence type="ECO:0000256" key="1">
    <source>
        <dbReference type="SAM" id="MobiDB-lite"/>
    </source>
</evidence>
<accession>A0A7I7K6Q3</accession>
<dbReference type="KEGG" id="mdu:MDUV_40110"/>
<organism evidence="2 3">
    <name type="scientific">Mycolicibacterium duvalii</name>
    <dbReference type="NCBI Taxonomy" id="39688"/>
    <lineage>
        <taxon>Bacteria</taxon>
        <taxon>Bacillati</taxon>
        <taxon>Actinomycetota</taxon>
        <taxon>Actinomycetes</taxon>
        <taxon>Mycobacteriales</taxon>
        <taxon>Mycobacteriaceae</taxon>
        <taxon>Mycolicibacterium</taxon>
    </lineage>
</organism>
<keyword evidence="3" id="KW-1185">Reference proteome</keyword>
<dbReference type="Proteomes" id="UP000467006">
    <property type="component" value="Chromosome"/>
</dbReference>
<sequence length="91" mass="9735">MGVDDNTEGGDAADPDRAPAAEFALDQRVRVRPDTPDEKRGVIVEDFGADAGYAVDVGETRIVDPSRRWAVALDDGGLEFVDTDDLVADTD</sequence>
<dbReference type="EMBL" id="AP022563">
    <property type="protein sequence ID" value="BBX19151.1"/>
    <property type="molecule type" value="Genomic_DNA"/>
</dbReference>
<evidence type="ECO:0000313" key="3">
    <source>
        <dbReference type="Proteomes" id="UP000467006"/>
    </source>
</evidence>
<feature type="compositionally biased region" description="Acidic residues" evidence="1">
    <location>
        <begin position="1"/>
        <end position="13"/>
    </location>
</feature>
<protein>
    <submittedName>
        <fullName evidence="2">Uncharacterized protein</fullName>
    </submittedName>
</protein>
<gene>
    <name evidence="2" type="ORF">MDUV_40110</name>
</gene>